<dbReference type="EMBL" id="JGVR01000024">
    <property type="protein sequence ID" value="KEZ17170.1"/>
    <property type="molecule type" value="Genomic_DNA"/>
</dbReference>
<dbReference type="InterPro" id="IPR025127">
    <property type="entry name" value="DUF4054"/>
</dbReference>
<dbReference type="Pfam" id="PF13262">
    <property type="entry name" value="DUF4054"/>
    <property type="match status" value="1"/>
</dbReference>
<evidence type="ECO:0000256" key="1">
    <source>
        <dbReference type="SAM" id="SignalP"/>
    </source>
</evidence>
<proteinExistence type="predicted"/>
<evidence type="ECO:0000313" key="3">
    <source>
        <dbReference type="Proteomes" id="UP000028534"/>
    </source>
</evidence>
<dbReference type="PATRIC" id="fig|13690.10.peg.3757"/>
<dbReference type="Proteomes" id="UP000028534">
    <property type="component" value="Unassembled WGS sequence"/>
</dbReference>
<feature type="chain" id="PRO_5001774047" description="DUF4054 domain-containing protein" evidence="1">
    <location>
        <begin position="20"/>
        <end position="152"/>
    </location>
</feature>
<dbReference type="RefSeq" id="WP_037521401.1">
    <property type="nucleotide sequence ID" value="NZ_JGVR01000024.1"/>
</dbReference>
<comment type="caution">
    <text evidence="2">The sequence shown here is derived from an EMBL/GenBank/DDBJ whole genome shotgun (WGS) entry which is preliminary data.</text>
</comment>
<evidence type="ECO:0000313" key="2">
    <source>
        <dbReference type="EMBL" id="KEZ17170.1"/>
    </source>
</evidence>
<protein>
    <recommendedName>
        <fullName evidence="4">DUF4054 domain-containing protein</fullName>
    </recommendedName>
</protein>
<feature type="signal peptide" evidence="1">
    <location>
        <begin position="1"/>
        <end position="19"/>
    </location>
</feature>
<sequence>MTYAPPSKATFVAIFPAFAAVTDEAYAFWSARAGRIVDPMQACLGDDADLAAMLLTAHYLTLQGIGTGAEAEMAAQGASGFKRIKSGTIELERGDAASGGADMGEYGATSYGQQVYPMLKACLTGPRVTGTGPVIGSCGFNGFAGPLPYGRF</sequence>
<keyword evidence="1" id="KW-0732">Signal</keyword>
<name>A0A084EGS8_SPHYA</name>
<accession>A0A084EGS8</accession>
<dbReference type="AlphaFoldDB" id="A0A084EGS8"/>
<evidence type="ECO:0008006" key="4">
    <source>
        <dbReference type="Google" id="ProtNLM"/>
    </source>
</evidence>
<organism evidence="2 3">
    <name type="scientific">Sphingobium yanoikuyae</name>
    <name type="common">Sphingomonas yanoikuyae</name>
    <dbReference type="NCBI Taxonomy" id="13690"/>
    <lineage>
        <taxon>Bacteria</taxon>
        <taxon>Pseudomonadati</taxon>
        <taxon>Pseudomonadota</taxon>
        <taxon>Alphaproteobacteria</taxon>
        <taxon>Sphingomonadales</taxon>
        <taxon>Sphingomonadaceae</taxon>
        <taxon>Sphingobium</taxon>
    </lineage>
</organism>
<reference evidence="2 3" key="1">
    <citation type="submission" date="2014-03" db="EMBL/GenBank/DDBJ databases">
        <title>Genome sequence of Sphingobium yanoikuyae B1.</title>
        <authorList>
            <person name="Gan H.M."/>
            <person name="Gan H.Y."/>
            <person name="Savka M.A."/>
        </authorList>
    </citation>
    <scope>NUCLEOTIDE SEQUENCE [LARGE SCALE GENOMIC DNA]</scope>
    <source>
        <strain evidence="2 3">B1</strain>
    </source>
</reference>
<gene>
    <name evidence="2" type="ORF">CP98_03668</name>
</gene>